<reference evidence="2 3" key="1">
    <citation type="submission" date="2021-01" db="EMBL/GenBank/DDBJ databases">
        <title>Genomic Encyclopedia of Type Strains, Phase IV (KMG-IV): sequencing the most valuable type-strain genomes for metagenomic binning, comparative biology and taxonomic classification.</title>
        <authorList>
            <person name="Goeker M."/>
        </authorList>
    </citation>
    <scope>NUCLEOTIDE SEQUENCE [LARGE SCALE GENOMIC DNA]</scope>
    <source>
        <strain evidence="2 3">DSM 25879</strain>
    </source>
</reference>
<dbReference type="SUPFAM" id="SSF52540">
    <property type="entry name" value="P-loop containing nucleoside triphosphate hydrolases"/>
    <property type="match status" value="1"/>
</dbReference>
<dbReference type="InterPro" id="IPR011990">
    <property type="entry name" value="TPR-like_helical_dom_sf"/>
</dbReference>
<proteinExistence type="predicted"/>
<feature type="domain" description="Bacterial transcriptional activator" evidence="1">
    <location>
        <begin position="928"/>
        <end position="1070"/>
    </location>
</feature>
<dbReference type="RefSeq" id="WP_204416709.1">
    <property type="nucleotide sequence ID" value="NZ_JAFBED010000005.1"/>
</dbReference>
<name>A0ABS2P1G8_9BACI</name>
<dbReference type="InterPro" id="IPR059106">
    <property type="entry name" value="WHD_MalT"/>
</dbReference>
<dbReference type="Pfam" id="PF03704">
    <property type="entry name" value="BTAD"/>
    <property type="match status" value="1"/>
</dbReference>
<dbReference type="SMART" id="SM00028">
    <property type="entry name" value="TPR"/>
    <property type="match status" value="7"/>
</dbReference>
<dbReference type="PANTHER" id="PTHR35807:SF2">
    <property type="entry name" value="TRANSCRIPTIONAL ACTIVATOR DOMAIN"/>
    <property type="match status" value="1"/>
</dbReference>
<protein>
    <submittedName>
        <fullName evidence="2">ATP/maltotriose-dependent transcriptional regulator MalT/DNA-binding SARP family transcriptional activator</fullName>
    </submittedName>
</protein>
<dbReference type="SUPFAM" id="SSF48452">
    <property type="entry name" value="TPR-like"/>
    <property type="match status" value="3"/>
</dbReference>
<dbReference type="EMBL" id="JAFBED010000005">
    <property type="protein sequence ID" value="MBM7620721.1"/>
    <property type="molecule type" value="Genomic_DNA"/>
</dbReference>
<gene>
    <name evidence="2" type="ORF">JOC95_002576</name>
</gene>
<dbReference type="PANTHER" id="PTHR35807">
    <property type="entry name" value="TRANSCRIPTIONAL REGULATOR REDD-RELATED"/>
    <property type="match status" value="1"/>
</dbReference>
<dbReference type="InterPro" id="IPR005158">
    <property type="entry name" value="BTAD"/>
</dbReference>
<dbReference type="SMART" id="SM01043">
    <property type="entry name" value="BTAD"/>
    <property type="match status" value="1"/>
</dbReference>
<sequence length="1074" mass="124028">MSSHDTSTILHTKLTTPIVKDYVLRRAKVARKMKAVTSHSVTIVHSGPGYGKSTIVASFVPTFDVSAYWYTATEFDDELIPFLRYVVHAIRRDKEGFGGKILSYLERMDRYIRDEEIQDLCSLFLNELLHHKEPIIFIIDDFHLVQGNAEIVTWFHWLLQHIPQNLHLLLISREFPDWDVLTAMKVKNELLEFNEEDLKFSKEEVEVLLQDIYMMDVTEEQVEEVYSLSEGWVMAIGLLSQRLGEQSVQNGLISTSGTLDDLFKYLATEVFTKQTPMVQQFLEQTSILDIMTGEMCDEILGINGSNYLLQTLAERHIFISASGANQYRYHALFKEFLERRLKQQEEQYILLHKRCSKWYIKKRDILSAISHLEKMADYSAIAALIHEFGLQLIEQGQLSYMLEKLLKINDRIKGKYYMLWFIQGEIYRYRCQYEEAEKAYMLALTASRESSDALAAIRSLKGIARIYLDTIQPVKAERLLSEAIQLLGTTKVEAIEQNQLYSIMAENLLNAGQATKALAWFDKVEASYKNISGNNLEPRIMLRSGKLQKAKKLLSSTKREQVEGILPQSHRETDLLLSLVEVFMGNAEQAKKLADAGIKQGIKLQAPFVEACGWIRLGHAVQLMEVYDATLAKQCYETALNIMDELNISRGKAEANMGLCLLFANQGAYEKAIICGEEALKETELVKDNWLSGLIYLSMKIASIVNGKWEKVDYYGVRAYSLLQKCGDEYGELLFYYWRSIHFHGQEEWANFEDSMNRFLLLLQSGNYEFMLFNRTTFGPSDIQKFTPLLQEAEQRDIQRTYVTSLLNELGFANAHNHPGYTLKIQTLGGLRVWLGSKELDSKDWQRIKAKELLEFFVTKRKKQIVKDDIFASLWPNIPEKTVTRDFKVALNALNNALEPDRKARMEPFFIHRNGNTYGLNPSSGYVLDCMEFETLAHIGLDEKEPGKALTLLEKALELYKGDFLPEQKYADWCLNERERLLVYYLRACEKIAQLLVAGRSFDQAIHYCEKIIEKDPTWEEAYRLLMFCYYQKNNRPQAMKWFAKCKAYLENELGVEPMSTTKQMYDMVLGKAN</sequence>
<accession>A0ABS2P1G8</accession>
<organism evidence="2 3">
    <name type="scientific">Sutcliffiella tianshenii</name>
    <dbReference type="NCBI Taxonomy" id="1463404"/>
    <lineage>
        <taxon>Bacteria</taxon>
        <taxon>Bacillati</taxon>
        <taxon>Bacillota</taxon>
        <taxon>Bacilli</taxon>
        <taxon>Bacillales</taxon>
        <taxon>Bacillaceae</taxon>
        <taxon>Sutcliffiella</taxon>
    </lineage>
</organism>
<comment type="caution">
    <text evidence="2">The sequence shown here is derived from an EMBL/GenBank/DDBJ whole genome shotgun (WGS) entry which is preliminary data.</text>
</comment>
<evidence type="ECO:0000313" key="2">
    <source>
        <dbReference type="EMBL" id="MBM7620721.1"/>
    </source>
</evidence>
<evidence type="ECO:0000259" key="1">
    <source>
        <dbReference type="SMART" id="SM01043"/>
    </source>
</evidence>
<dbReference type="Gene3D" id="1.10.10.10">
    <property type="entry name" value="Winged helix-like DNA-binding domain superfamily/Winged helix DNA-binding domain"/>
    <property type="match status" value="1"/>
</dbReference>
<dbReference type="Pfam" id="PF25873">
    <property type="entry name" value="WHD_MalT"/>
    <property type="match status" value="1"/>
</dbReference>
<dbReference type="InterPro" id="IPR051677">
    <property type="entry name" value="AfsR-DnrI-RedD_regulator"/>
</dbReference>
<dbReference type="Proteomes" id="UP000737402">
    <property type="component" value="Unassembled WGS sequence"/>
</dbReference>
<dbReference type="Gene3D" id="1.25.40.10">
    <property type="entry name" value="Tetratricopeptide repeat domain"/>
    <property type="match status" value="3"/>
</dbReference>
<dbReference type="InterPro" id="IPR036388">
    <property type="entry name" value="WH-like_DNA-bd_sf"/>
</dbReference>
<dbReference type="InterPro" id="IPR019734">
    <property type="entry name" value="TPR_rpt"/>
</dbReference>
<keyword evidence="3" id="KW-1185">Reference proteome</keyword>
<evidence type="ECO:0000313" key="3">
    <source>
        <dbReference type="Proteomes" id="UP000737402"/>
    </source>
</evidence>
<dbReference type="InterPro" id="IPR027417">
    <property type="entry name" value="P-loop_NTPase"/>
</dbReference>